<name>A0ABW5JP26_9FLAO</name>
<evidence type="ECO:0000313" key="3">
    <source>
        <dbReference type="Proteomes" id="UP001597441"/>
    </source>
</evidence>
<organism evidence="2 3">
    <name type="scientific">Gelatiniphilus marinus</name>
    <dbReference type="NCBI Taxonomy" id="1759464"/>
    <lineage>
        <taxon>Bacteria</taxon>
        <taxon>Pseudomonadati</taxon>
        <taxon>Bacteroidota</taxon>
        <taxon>Flavobacteriia</taxon>
        <taxon>Flavobacteriales</taxon>
        <taxon>Flavobacteriaceae</taxon>
        <taxon>Gelatiniphilus</taxon>
    </lineage>
</organism>
<accession>A0ABW5JP26</accession>
<reference evidence="3" key="1">
    <citation type="journal article" date="2019" name="Int. J. Syst. Evol. Microbiol.">
        <title>The Global Catalogue of Microorganisms (GCM) 10K type strain sequencing project: providing services to taxonomists for standard genome sequencing and annotation.</title>
        <authorList>
            <consortium name="The Broad Institute Genomics Platform"/>
            <consortium name="The Broad Institute Genome Sequencing Center for Infectious Disease"/>
            <person name="Wu L."/>
            <person name="Ma J."/>
        </authorList>
    </citation>
    <scope>NUCLEOTIDE SEQUENCE [LARGE SCALE GENOMIC DNA]</scope>
    <source>
        <strain evidence="3">KCTC 42903</strain>
    </source>
</reference>
<keyword evidence="3" id="KW-1185">Reference proteome</keyword>
<protein>
    <submittedName>
        <fullName evidence="2">Uncharacterized protein</fullName>
    </submittedName>
</protein>
<dbReference type="Proteomes" id="UP001597441">
    <property type="component" value="Unassembled WGS sequence"/>
</dbReference>
<evidence type="ECO:0000256" key="1">
    <source>
        <dbReference type="SAM" id="SignalP"/>
    </source>
</evidence>
<feature type="chain" id="PRO_5045733478" evidence="1">
    <location>
        <begin position="32"/>
        <end position="202"/>
    </location>
</feature>
<proteinExistence type="predicted"/>
<keyword evidence="1" id="KW-0732">Signal</keyword>
<feature type="signal peptide" evidence="1">
    <location>
        <begin position="1"/>
        <end position="31"/>
    </location>
</feature>
<sequence length="202" mass="23382">MSVVYKLRRIIRRYSILVICSSMLCSCVLSASYVHDIDSTPYGVDFGHGTWVLNDLDVPFTLKDKLTKLVRKELSKHLKDSLLTPRGIKNIALPYVPINPDTLMLNRLKNTVKHHYFINIRGRVVKNEMLSFAIENADINNMNITETILQIYDLNSLETIYSRRVIAKVKMTEDEDDNFYFVKDVNGMIVKSLKKILKKLKK</sequence>
<dbReference type="EMBL" id="JBHULK010000001">
    <property type="protein sequence ID" value="MFD2533566.1"/>
    <property type="molecule type" value="Genomic_DNA"/>
</dbReference>
<gene>
    <name evidence="2" type="ORF">ACFSQS_00505</name>
</gene>
<dbReference type="PROSITE" id="PS51257">
    <property type="entry name" value="PROKAR_LIPOPROTEIN"/>
    <property type="match status" value="1"/>
</dbReference>
<evidence type="ECO:0000313" key="2">
    <source>
        <dbReference type="EMBL" id="MFD2533566.1"/>
    </source>
</evidence>
<comment type="caution">
    <text evidence="2">The sequence shown here is derived from an EMBL/GenBank/DDBJ whole genome shotgun (WGS) entry which is preliminary data.</text>
</comment>
<dbReference type="RefSeq" id="WP_388012424.1">
    <property type="nucleotide sequence ID" value="NZ_JBHUDT010000001.1"/>
</dbReference>